<dbReference type="Proteomes" id="UP000006250">
    <property type="component" value="Unassembled WGS sequence"/>
</dbReference>
<proteinExistence type="predicted"/>
<keyword evidence="2" id="KW-1185">Reference proteome</keyword>
<name>E1JZ69_SOLFR</name>
<evidence type="ECO:0000313" key="2">
    <source>
        <dbReference type="Proteomes" id="UP000006250"/>
    </source>
</evidence>
<dbReference type="RefSeq" id="WP_005995072.1">
    <property type="nucleotide sequence ID" value="NZ_AECZ01000021.1"/>
</dbReference>
<protein>
    <submittedName>
        <fullName evidence="1">Uncharacterized protein</fullName>
    </submittedName>
</protein>
<gene>
    <name evidence="1" type="ORF">DesfrDRAFT_2918</name>
</gene>
<sequence length="123" mass="12915">MLAMTNCIETACAATPQATADSVTYDAPIVSLWRDPNAFFAIQTPYGEFHYIGSATVSSDDGRQLLRLHDPDTALLKAIFLAADGNPVRIRVSTVAKGVLVGIDDVSATLEPLSPAAPAKSAP</sequence>
<organism evidence="1 2">
    <name type="scientific">Solidesulfovibrio fructosivorans JJ]</name>
    <dbReference type="NCBI Taxonomy" id="596151"/>
    <lineage>
        <taxon>Bacteria</taxon>
        <taxon>Pseudomonadati</taxon>
        <taxon>Thermodesulfobacteriota</taxon>
        <taxon>Desulfovibrionia</taxon>
        <taxon>Desulfovibrionales</taxon>
        <taxon>Desulfovibrionaceae</taxon>
        <taxon>Solidesulfovibrio</taxon>
    </lineage>
</organism>
<accession>E1JZ69</accession>
<dbReference type="AlphaFoldDB" id="E1JZ69"/>
<dbReference type="EMBL" id="AECZ01000021">
    <property type="protein sequence ID" value="EFL50352.1"/>
    <property type="molecule type" value="Genomic_DNA"/>
</dbReference>
<reference evidence="1 2" key="1">
    <citation type="submission" date="2010-08" db="EMBL/GenBank/DDBJ databases">
        <title>The draft genome of Desulfovibrio fructosovorans JJ.</title>
        <authorList>
            <consortium name="US DOE Joint Genome Institute (JGI-PGF)"/>
            <person name="Lucas S."/>
            <person name="Copeland A."/>
            <person name="Lapidus A."/>
            <person name="Cheng J.-F."/>
            <person name="Bruce D."/>
            <person name="Goodwin L."/>
            <person name="Pitluck S."/>
            <person name="Land M.L."/>
            <person name="Hauser L."/>
            <person name="Chang Y.-J."/>
            <person name="Jeffries C."/>
            <person name="Wall J.D."/>
            <person name="Stahl D.A."/>
            <person name="Arkin A.P."/>
            <person name="Dehal P."/>
            <person name="Stolyar S.M."/>
            <person name="Hazen T.C."/>
            <person name="Woyke T.J."/>
        </authorList>
    </citation>
    <scope>NUCLEOTIDE SEQUENCE [LARGE SCALE GENOMIC DNA]</scope>
    <source>
        <strain evidence="1 2">JJ</strain>
    </source>
</reference>
<dbReference type="STRING" id="596151.DesfrDRAFT_2918"/>
<comment type="caution">
    <text evidence="1">The sequence shown here is derived from an EMBL/GenBank/DDBJ whole genome shotgun (WGS) entry which is preliminary data.</text>
</comment>
<evidence type="ECO:0000313" key="1">
    <source>
        <dbReference type="EMBL" id="EFL50352.1"/>
    </source>
</evidence>